<dbReference type="Proteomes" id="UP000488956">
    <property type="component" value="Unassembled WGS sequence"/>
</dbReference>
<protein>
    <submittedName>
        <fullName evidence="1">Uncharacterized protein</fullName>
    </submittedName>
</protein>
<sequence length="102" mass="11532">MRTWTRSTQAGMALFPDDDQTLEPALSFIDEFPFESLSGAQVAVVKTADLHTNEVAIYEKAAKNLDDPYTIVEDFTKELNLAQAYYKSEQANWRAIVRASRV</sequence>
<comment type="caution">
    <text evidence="1">The sequence shown here is derived from an EMBL/GenBank/DDBJ whole genome shotgun (WGS) entry which is preliminary data.</text>
</comment>
<name>A0A6G0KTM2_9STRA</name>
<proteinExistence type="predicted"/>
<reference evidence="1 2" key="1">
    <citation type="submission" date="2018-09" db="EMBL/GenBank/DDBJ databases">
        <title>Genomic investigation of the strawberry pathogen Phytophthora fragariae indicates pathogenicity is determined by transcriptional variation in three key races.</title>
        <authorList>
            <person name="Adams T.M."/>
            <person name="Armitage A.D."/>
            <person name="Sobczyk M.K."/>
            <person name="Bates H.J."/>
            <person name="Dunwell J.M."/>
            <person name="Nellist C.F."/>
            <person name="Harrison R.J."/>
        </authorList>
    </citation>
    <scope>NUCLEOTIDE SEQUENCE [LARGE SCALE GENOMIC DNA]</scope>
    <source>
        <strain evidence="1 2">ONT-3</strain>
    </source>
</reference>
<evidence type="ECO:0000313" key="1">
    <source>
        <dbReference type="EMBL" id="KAE9098446.1"/>
    </source>
</evidence>
<organism evidence="1 2">
    <name type="scientific">Phytophthora fragariae</name>
    <dbReference type="NCBI Taxonomy" id="53985"/>
    <lineage>
        <taxon>Eukaryota</taxon>
        <taxon>Sar</taxon>
        <taxon>Stramenopiles</taxon>
        <taxon>Oomycota</taxon>
        <taxon>Peronosporomycetes</taxon>
        <taxon>Peronosporales</taxon>
        <taxon>Peronosporaceae</taxon>
        <taxon>Phytophthora</taxon>
    </lineage>
</organism>
<accession>A0A6G0KTM2</accession>
<dbReference type="EMBL" id="QXFX01001020">
    <property type="protein sequence ID" value="KAE9098446.1"/>
    <property type="molecule type" value="Genomic_DNA"/>
</dbReference>
<dbReference type="AlphaFoldDB" id="A0A6G0KTM2"/>
<evidence type="ECO:0000313" key="2">
    <source>
        <dbReference type="Proteomes" id="UP000488956"/>
    </source>
</evidence>
<gene>
    <name evidence="1" type="ORF">PF010_g15559</name>
</gene>